<reference evidence="1" key="1">
    <citation type="submission" date="2021-02" db="EMBL/GenBank/DDBJ databases">
        <authorList>
            <person name="Dougan E. K."/>
            <person name="Rhodes N."/>
            <person name="Thang M."/>
            <person name="Chan C."/>
        </authorList>
    </citation>
    <scope>NUCLEOTIDE SEQUENCE</scope>
</reference>
<evidence type="ECO:0000313" key="1">
    <source>
        <dbReference type="EMBL" id="CAE8664654.1"/>
    </source>
</evidence>
<accession>A0A813J6P0</accession>
<protein>
    <submittedName>
        <fullName evidence="1">Uncharacterized protein</fullName>
    </submittedName>
</protein>
<sequence length="105" mass="11622">MHVCSAECDILNRGAVPVTVQHEVHRVSTITPPHARNDQQAALHHRASYPTLTDTLSTCCLPSRKLPGRKPARQNSHRLSLVRTICRVEGFSRCPAEWALNYGGA</sequence>
<dbReference type="Proteomes" id="UP000626109">
    <property type="component" value="Unassembled WGS sequence"/>
</dbReference>
<dbReference type="AlphaFoldDB" id="A0A813J6P0"/>
<proteinExistence type="predicted"/>
<evidence type="ECO:0000313" key="2">
    <source>
        <dbReference type="Proteomes" id="UP000626109"/>
    </source>
</evidence>
<organism evidence="1 2">
    <name type="scientific">Polarella glacialis</name>
    <name type="common">Dinoflagellate</name>
    <dbReference type="NCBI Taxonomy" id="89957"/>
    <lineage>
        <taxon>Eukaryota</taxon>
        <taxon>Sar</taxon>
        <taxon>Alveolata</taxon>
        <taxon>Dinophyceae</taxon>
        <taxon>Suessiales</taxon>
        <taxon>Suessiaceae</taxon>
        <taxon>Polarella</taxon>
    </lineage>
</organism>
<name>A0A813J6P0_POLGL</name>
<gene>
    <name evidence="1" type="ORF">PGLA2088_LOCUS15674</name>
</gene>
<comment type="caution">
    <text evidence="1">The sequence shown here is derived from an EMBL/GenBank/DDBJ whole genome shotgun (WGS) entry which is preliminary data.</text>
</comment>
<dbReference type="EMBL" id="CAJNNW010019519">
    <property type="protein sequence ID" value="CAE8664654.1"/>
    <property type="molecule type" value="Genomic_DNA"/>
</dbReference>